<feature type="domain" description="N-acetyltransferase" evidence="1">
    <location>
        <begin position="2"/>
        <end position="144"/>
    </location>
</feature>
<gene>
    <name evidence="2" type="ORF">H9L01_05005</name>
</gene>
<accession>A0A7G9S1J2</accession>
<dbReference type="PROSITE" id="PS51186">
    <property type="entry name" value="GNAT"/>
    <property type="match status" value="1"/>
</dbReference>
<dbReference type="Gene3D" id="3.40.630.30">
    <property type="match status" value="1"/>
</dbReference>
<dbReference type="EMBL" id="CP060715">
    <property type="protein sequence ID" value="QNN61717.1"/>
    <property type="molecule type" value="Genomic_DNA"/>
</dbReference>
<sequence length="144" mass="16766">MMKIRNLDINDLPQCTQLFKDTFSKEPWFDNDSMEDIKMLFMNHMNNNYFVGYVLLDDSKIVGLSLGFSKPWIRGMEYYIDQFVIEYGSQGKGYGSKFIELIDTDIKNKGMNAIILNTEKGYPAEKFYLKNGFRIIDNVIVLGK</sequence>
<dbReference type="InterPro" id="IPR000182">
    <property type="entry name" value="GNAT_dom"/>
</dbReference>
<dbReference type="CDD" id="cd04301">
    <property type="entry name" value="NAT_SF"/>
    <property type="match status" value="1"/>
</dbReference>
<dbReference type="RefSeq" id="WP_187534912.1">
    <property type="nucleotide sequence ID" value="NZ_CBCSHU010000022.1"/>
</dbReference>
<dbReference type="KEGG" id="eio:H9L01_05005"/>
<reference evidence="2 3" key="1">
    <citation type="submission" date="2020-08" db="EMBL/GenBank/DDBJ databases">
        <title>Genome sequence of Erysipelothrix inopinata DSM 15511T.</title>
        <authorList>
            <person name="Hyun D.-W."/>
            <person name="Bae J.-W."/>
        </authorList>
    </citation>
    <scope>NUCLEOTIDE SEQUENCE [LARGE SCALE GENOMIC DNA]</scope>
    <source>
        <strain evidence="2 3">DSM 15511</strain>
    </source>
</reference>
<dbReference type="AlphaFoldDB" id="A0A7G9S1J2"/>
<dbReference type="SUPFAM" id="SSF55729">
    <property type="entry name" value="Acyl-CoA N-acyltransferases (Nat)"/>
    <property type="match status" value="1"/>
</dbReference>
<dbReference type="Pfam" id="PF00583">
    <property type="entry name" value="Acetyltransf_1"/>
    <property type="match status" value="1"/>
</dbReference>
<evidence type="ECO:0000313" key="3">
    <source>
        <dbReference type="Proteomes" id="UP000515928"/>
    </source>
</evidence>
<evidence type="ECO:0000259" key="1">
    <source>
        <dbReference type="PROSITE" id="PS51186"/>
    </source>
</evidence>
<dbReference type="Proteomes" id="UP000515928">
    <property type="component" value="Chromosome"/>
</dbReference>
<name>A0A7G9S1J2_9FIRM</name>
<keyword evidence="2" id="KW-0808">Transferase</keyword>
<evidence type="ECO:0000313" key="2">
    <source>
        <dbReference type="EMBL" id="QNN61717.1"/>
    </source>
</evidence>
<protein>
    <submittedName>
        <fullName evidence="2">GNAT family N-acetyltransferase</fullName>
    </submittedName>
</protein>
<dbReference type="GO" id="GO:0016747">
    <property type="term" value="F:acyltransferase activity, transferring groups other than amino-acyl groups"/>
    <property type="evidence" value="ECO:0007669"/>
    <property type="project" value="InterPro"/>
</dbReference>
<proteinExistence type="predicted"/>
<keyword evidence="3" id="KW-1185">Reference proteome</keyword>
<organism evidence="2 3">
    <name type="scientific">Erysipelothrix inopinata</name>
    <dbReference type="NCBI Taxonomy" id="225084"/>
    <lineage>
        <taxon>Bacteria</taxon>
        <taxon>Bacillati</taxon>
        <taxon>Bacillota</taxon>
        <taxon>Erysipelotrichia</taxon>
        <taxon>Erysipelotrichales</taxon>
        <taxon>Erysipelotrichaceae</taxon>
        <taxon>Erysipelothrix</taxon>
    </lineage>
</organism>
<dbReference type="InterPro" id="IPR016181">
    <property type="entry name" value="Acyl_CoA_acyltransferase"/>
</dbReference>